<proteinExistence type="predicted"/>
<reference evidence="2" key="1">
    <citation type="journal article" date="2014" name="Front. Microbiol.">
        <title>High frequency of phylogenetically diverse reductive dehalogenase-homologous genes in deep subseafloor sedimentary metagenomes.</title>
        <authorList>
            <person name="Kawai M."/>
            <person name="Futagami T."/>
            <person name="Toyoda A."/>
            <person name="Takaki Y."/>
            <person name="Nishi S."/>
            <person name="Hori S."/>
            <person name="Arai W."/>
            <person name="Tsubouchi T."/>
            <person name="Morono Y."/>
            <person name="Uchiyama I."/>
            <person name="Ito T."/>
            <person name="Fujiyama A."/>
            <person name="Inagaki F."/>
            <person name="Takami H."/>
        </authorList>
    </citation>
    <scope>NUCLEOTIDE SEQUENCE</scope>
    <source>
        <strain evidence="2">Expedition CK06-06</strain>
    </source>
</reference>
<evidence type="ECO:0000256" key="1">
    <source>
        <dbReference type="SAM" id="Phobius"/>
    </source>
</evidence>
<accession>X0T616</accession>
<dbReference type="AlphaFoldDB" id="X0T616"/>
<dbReference type="InterPro" id="IPR007354">
    <property type="entry name" value="CruF-like"/>
</dbReference>
<dbReference type="EMBL" id="BARS01006135">
    <property type="protein sequence ID" value="GAF83622.1"/>
    <property type="molecule type" value="Genomic_DNA"/>
</dbReference>
<gene>
    <name evidence="2" type="ORF">S01H1_11994</name>
</gene>
<evidence type="ECO:0008006" key="3">
    <source>
        <dbReference type="Google" id="ProtNLM"/>
    </source>
</evidence>
<evidence type="ECO:0000313" key="2">
    <source>
        <dbReference type="EMBL" id="GAF83622.1"/>
    </source>
</evidence>
<protein>
    <recommendedName>
        <fullName evidence="3">Carotenoid biosynthesis protein</fullName>
    </recommendedName>
</protein>
<feature type="transmembrane region" description="Helical" evidence="1">
    <location>
        <begin position="102"/>
        <end position="125"/>
    </location>
</feature>
<feature type="transmembrane region" description="Helical" evidence="1">
    <location>
        <begin position="12"/>
        <end position="35"/>
    </location>
</feature>
<keyword evidence="1" id="KW-1133">Transmembrane helix</keyword>
<organism evidence="2">
    <name type="scientific">marine sediment metagenome</name>
    <dbReference type="NCBI Taxonomy" id="412755"/>
    <lineage>
        <taxon>unclassified sequences</taxon>
        <taxon>metagenomes</taxon>
        <taxon>ecological metagenomes</taxon>
    </lineage>
</organism>
<keyword evidence="1" id="KW-0472">Membrane</keyword>
<dbReference type="Pfam" id="PF04240">
    <property type="entry name" value="Caroten_synth"/>
    <property type="match status" value="1"/>
</dbReference>
<sequence>MNRLSRNQRLALVIISFIGFVLEALGVNSGCYSYASFPLKIFGVPISIVFGWAIVCGIAYWVSTKKGLVVGVLAAYSIDLVLEPIAHSTGAWGWTNSLTTQIYFGSTIGNIIIWLLMLTIGVIALTKVNPNYGM</sequence>
<feature type="transmembrane region" description="Helical" evidence="1">
    <location>
        <begin position="68"/>
        <end position="90"/>
    </location>
</feature>
<comment type="caution">
    <text evidence="2">The sequence shown here is derived from an EMBL/GenBank/DDBJ whole genome shotgun (WGS) entry which is preliminary data.</text>
</comment>
<feature type="transmembrane region" description="Helical" evidence="1">
    <location>
        <begin position="41"/>
        <end position="61"/>
    </location>
</feature>
<name>X0T616_9ZZZZ</name>
<keyword evidence="1" id="KW-0812">Transmembrane</keyword>